<dbReference type="AlphaFoldDB" id="A0A914YPP0"/>
<name>A0A914YPP0_9BILA</name>
<dbReference type="CDD" id="cd03359">
    <property type="entry name" value="LbH_Dynactin_5"/>
    <property type="match status" value="1"/>
</dbReference>
<dbReference type="GO" id="GO:0005869">
    <property type="term" value="C:dynactin complex"/>
    <property type="evidence" value="ECO:0007669"/>
    <property type="project" value="TreeGrafter"/>
</dbReference>
<evidence type="ECO:0000256" key="2">
    <source>
        <dbReference type="ARBA" id="ARBA00022490"/>
    </source>
</evidence>
<dbReference type="SUPFAM" id="SSF51161">
    <property type="entry name" value="Trimeric LpxA-like enzymes"/>
    <property type="match status" value="1"/>
</dbReference>
<dbReference type="Gene3D" id="2.160.10.10">
    <property type="entry name" value="Hexapeptide repeat proteins"/>
    <property type="match status" value="1"/>
</dbReference>
<evidence type="ECO:0000256" key="4">
    <source>
        <dbReference type="ARBA" id="ARBA00034706"/>
    </source>
</evidence>
<dbReference type="PANTHER" id="PTHR46126:SF1">
    <property type="entry name" value="DYNACTIN SUBUNIT 5"/>
    <property type="match status" value="1"/>
</dbReference>
<dbReference type="WBParaSite" id="PSU_v2.g19324.t1">
    <property type="protein sequence ID" value="PSU_v2.g19324.t1"/>
    <property type="gene ID" value="PSU_v2.g19324"/>
</dbReference>
<evidence type="ECO:0000313" key="6">
    <source>
        <dbReference type="Proteomes" id="UP000887577"/>
    </source>
</evidence>
<dbReference type="PANTHER" id="PTHR46126">
    <property type="entry name" value="DYNACTIN SUBUNIT 5"/>
    <property type="match status" value="1"/>
</dbReference>
<dbReference type="Proteomes" id="UP000887577">
    <property type="component" value="Unplaced"/>
</dbReference>
<dbReference type="InterPro" id="IPR011004">
    <property type="entry name" value="Trimer_LpxA-like_sf"/>
</dbReference>
<comment type="subcellular location">
    <subcellularLocation>
        <location evidence="1">Cytoplasm</location>
        <location evidence="1">Cytoskeleton</location>
    </subcellularLocation>
</comment>
<proteinExistence type="inferred from homology"/>
<reference evidence="7" key="1">
    <citation type="submission" date="2022-11" db="UniProtKB">
        <authorList>
            <consortium name="WormBaseParasite"/>
        </authorList>
    </citation>
    <scope>IDENTIFICATION</scope>
</reference>
<keyword evidence="6" id="KW-1185">Reference proteome</keyword>
<comment type="similarity">
    <text evidence="4">Belongs to the dynactin subunits 5/6 family. Dynactin subunit 5 subfamily.</text>
</comment>
<keyword evidence="2" id="KW-0963">Cytoplasm</keyword>
<protein>
    <recommendedName>
        <fullName evidence="5">Dynactin subunit 5</fullName>
    </recommendedName>
</protein>
<dbReference type="Pfam" id="PF21711">
    <property type="entry name" value="DCTN5"/>
    <property type="match status" value="1"/>
</dbReference>
<evidence type="ECO:0000256" key="1">
    <source>
        <dbReference type="ARBA" id="ARBA00004245"/>
    </source>
</evidence>
<sequence length="217" mass="24327">MEVQTFEYDPKDVVETAQGNKIHKQCCAHGSQNIMLNGSSILLKDVVVRGDMAQVRMGKFCIVGERTVIRPSYKQFQKGATYFHSNVGDHVMIEEDCVIEAVQIGSYVHIGAGSIIGNGVIVKDCSIILPKSVIPPNQIIPPFTVFGGNPAKQIDDAPETTQLLMTQATSDYYQQYISETPELKKKYEDELQQQIEQLKQIQEELPFFRCLKAMIVN</sequence>
<organism evidence="6 7">
    <name type="scientific">Panagrolaimus superbus</name>
    <dbReference type="NCBI Taxonomy" id="310955"/>
    <lineage>
        <taxon>Eukaryota</taxon>
        <taxon>Metazoa</taxon>
        <taxon>Ecdysozoa</taxon>
        <taxon>Nematoda</taxon>
        <taxon>Chromadorea</taxon>
        <taxon>Rhabditida</taxon>
        <taxon>Tylenchina</taxon>
        <taxon>Panagrolaimomorpha</taxon>
        <taxon>Panagrolaimoidea</taxon>
        <taxon>Panagrolaimidae</taxon>
        <taxon>Panagrolaimus</taxon>
    </lineage>
</organism>
<evidence type="ECO:0000256" key="3">
    <source>
        <dbReference type="ARBA" id="ARBA00023212"/>
    </source>
</evidence>
<dbReference type="InterPro" id="IPR047125">
    <property type="entry name" value="DCTN5"/>
</dbReference>
<evidence type="ECO:0000313" key="7">
    <source>
        <dbReference type="WBParaSite" id="PSU_v2.g19324.t1"/>
    </source>
</evidence>
<evidence type="ECO:0000256" key="5">
    <source>
        <dbReference type="ARBA" id="ARBA00034865"/>
    </source>
</evidence>
<accession>A0A914YPP0</accession>
<keyword evidence="3" id="KW-0206">Cytoskeleton</keyword>